<evidence type="ECO:0000256" key="3">
    <source>
        <dbReference type="ARBA" id="ARBA00022989"/>
    </source>
</evidence>
<evidence type="ECO:0000256" key="6">
    <source>
        <dbReference type="SAM" id="Phobius"/>
    </source>
</evidence>
<sequence length="387" mass="41246">MTTAWQTVALREIAVRATAKSFLTSLVVTLVLIIGGIAAYSWFSDRGTETTVAVSSSQAQQYVEQAETTLHESSAQDSLTPERVGSDQEAIDRVERDEADLALIQRGDRWSIITPDGSATQHSRILTEVVTEDLEARAAAEQGVDLTALRAEARVSLEGTESSQQVAAGRVLSFVFAILFYLAAIVFGMGIAQSILEEKSHRVVEIIAAAVPVRQVLIGKLAANIGLALGQLVLYLAAGLLAMNLFDVGLEMGWVLRGSGWFLAFFLVGFSILAALWAVAGAMADRPEDLSATSTPLTTILMVLYFAGLFASGTVQTVLSWVPLASSVVMPLRLVQGTAGPVEGAASLGLGLLALVLITAWAGRVYRRAVLRTGTRLRWGQVLTGRS</sequence>
<proteinExistence type="predicted"/>
<feature type="transmembrane region" description="Helical" evidence="6">
    <location>
        <begin position="171"/>
        <end position="192"/>
    </location>
</feature>
<keyword evidence="2 6" id="KW-0812">Transmembrane</keyword>
<dbReference type="EMBL" id="LJBJ02000010">
    <property type="protein sequence ID" value="OAX51934.1"/>
    <property type="molecule type" value="Genomic_DNA"/>
</dbReference>
<dbReference type="AlphaFoldDB" id="A0A199NS68"/>
<keyword evidence="3 6" id="KW-1133">Transmembrane helix</keyword>
<dbReference type="GO" id="GO:0140359">
    <property type="term" value="F:ABC-type transporter activity"/>
    <property type="evidence" value="ECO:0007669"/>
    <property type="project" value="InterPro"/>
</dbReference>
<feature type="domain" description="ABC-2 type transporter transmembrane" evidence="7">
    <location>
        <begin position="20"/>
        <end position="358"/>
    </location>
</feature>
<feature type="compositionally biased region" description="Polar residues" evidence="5">
    <location>
        <begin position="70"/>
        <end position="79"/>
    </location>
</feature>
<accession>A0A199NS68</accession>
<gene>
    <name evidence="8" type="ORF">AN277_0206295</name>
</gene>
<evidence type="ECO:0000313" key="9">
    <source>
        <dbReference type="Proteomes" id="UP000053171"/>
    </source>
</evidence>
<keyword evidence="9" id="KW-1185">Reference proteome</keyword>
<feature type="transmembrane region" description="Helical" evidence="6">
    <location>
        <begin position="21"/>
        <end position="43"/>
    </location>
</feature>
<feature type="transmembrane region" description="Helical" evidence="6">
    <location>
        <begin position="344"/>
        <end position="366"/>
    </location>
</feature>
<evidence type="ECO:0000259" key="7">
    <source>
        <dbReference type="Pfam" id="PF12698"/>
    </source>
</evidence>
<comment type="caution">
    <text evidence="8">The sequence shown here is derived from an EMBL/GenBank/DDBJ whole genome shotgun (WGS) entry which is preliminary data.</text>
</comment>
<dbReference type="RefSeq" id="WP_064725413.1">
    <property type="nucleotide sequence ID" value="NZ_JADPWM010000013.1"/>
</dbReference>
<feature type="transmembrane region" description="Helical" evidence="6">
    <location>
        <begin position="221"/>
        <end position="246"/>
    </location>
</feature>
<dbReference type="Pfam" id="PF12698">
    <property type="entry name" value="ABC2_membrane_3"/>
    <property type="match status" value="1"/>
</dbReference>
<keyword evidence="4 6" id="KW-0472">Membrane</keyword>
<dbReference type="GO" id="GO:0016020">
    <property type="term" value="C:membrane"/>
    <property type="evidence" value="ECO:0007669"/>
    <property type="project" value="UniProtKB-SubCell"/>
</dbReference>
<organism evidence="8 9">
    <name type="scientific">Rothia kristinae</name>
    <dbReference type="NCBI Taxonomy" id="37923"/>
    <lineage>
        <taxon>Bacteria</taxon>
        <taxon>Bacillati</taxon>
        <taxon>Actinomycetota</taxon>
        <taxon>Actinomycetes</taxon>
        <taxon>Micrococcales</taxon>
        <taxon>Micrococcaceae</taxon>
        <taxon>Rothia</taxon>
    </lineage>
</organism>
<feature type="transmembrane region" description="Helical" evidence="6">
    <location>
        <begin position="300"/>
        <end position="324"/>
    </location>
</feature>
<feature type="region of interest" description="Disordered" evidence="5">
    <location>
        <begin position="70"/>
        <end position="89"/>
    </location>
</feature>
<dbReference type="Proteomes" id="UP000053171">
    <property type="component" value="Unassembled WGS sequence"/>
</dbReference>
<comment type="subcellular location">
    <subcellularLocation>
        <location evidence="1">Membrane</location>
        <topology evidence="1">Multi-pass membrane protein</topology>
    </subcellularLocation>
</comment>
<evidence type="ECO:0000313" key="8">
    <source>
        <dbReference type="EMBL" id="OAX51934.1"/>
    </source>
</evidence>
<evidence type="ECO:0000256" key="1">
    <source>
        <dbReference type="ARBA" id="ARBA00004141"/>
    </source>
</evidence>
<evidence type="ECO:0000256" key="5">
    <source>
        <dbReference type="SAM" id="MobiDB-lite"/>
    </source>
</evidence>
<feature type="transmembrane region" description="Helical" evidence="6">
    <location>
        <begin position="258"/>
        <end position="279"/>
    </location>
</feature>
<dbReference type="InterPro" id="IPR013525">
    <property type="entry name" value="ABC2_TM"/>
</dbReference>
<name>A0A199NS68_9MICC</name>
<protein>
    <recommendedName>
        <fullName evidence="7">ABC-2 type transporter transmembrane domain-containing protein</fullName>
    </recommendedName>
</protein>
<evidence type="ECO:0000256" key="2">
    <source>
        <dbReference type="ARBA" id="ARBA00022692"/>
    </source>
</evidence>
<reference evidence="8" key="1">
    <citation type="submission" date="2016-06" db="EMBL/GenBank/DDBJ databases">
        <title>Identification of putative biosynthetic pathways for the production of bioactive secondary metabolites by the marine actinomycete Kocuria kristinae RUTW2-3.</title>
        <authorList>
            <person name="Waterworth S.C."/>
            <person name="Walmsley T.A."/>
            <person name="Matongo T."/>
            <person name="Davies-Coleman M.T."/>
            <person name="Dorrington R.A."/>
        </authorList>
    </citation>
    <scope>NUCLEOTIDE SEQUENCE [LARGE SCALE GENOMIC DNA]</scope>
    <source>
        <strain evidence="8">RUTW2-3</strain>
    </source>
</reference>
<evidence type="ECO:0000256" key="4">
    <source>
        <dbReference type="ARBA" id="ARBA00023136"/>
    </source>
</evidence>